<keyword evidence="3" id="KW-0408">Iron</keyword>
<evidence type="ECO:0000313" key="10">
    <source>
        <dbReference type="Proteomes" id="UP000294692"/>
    </source>
</evidence>
<accession>A0A4R3VH89</accession>
<dbReference type="InterPro" id="IPR056740">
    <property type="entry name" value="ILV_EDD_C"/>
</dbReference>
<dbReference type="PANTHER" id="PTHR43183:SF1">
    <property type="entry name" value="HYPOTHETICAL DIHYDROXY-ACID DEHYDRATASE (EUROFUNG)-RELATED"/>
    <property type="match status" value="1"/>
</dbReference>
<evidence type="ECO:0000256" key="1">
    <source>
        <dbReference type="ARBA" id="ARBA00006486"/>
    </source>
</evidence>
<feature type="domain" description="Dihydroxy-acid/6-phosphogluconate dehydratase C-terminal" evidence="8">
    <location>
        <begin position="411"/>
        <end position="604"/>
    </location>
</feature>
<dbReference type="EMBL" id="SMBX01000001">
    <property type="protein sequence ID" value="TCV03079.1"/>
    <property type="molecule type" value="Genomic_DNA"/>
</dbReference>
<keyword evidence="10" id="KW-1185">Reference proteome</keyword>
<evidence type="ECO:0000256" key="2">
    <source>
        <dbReference type="ARBA" id="ARBA00022723"/>
    </source>
</evidence>
<dbReference type="FunFam" id="3.50.30.80:FF:000001">
    <property type="entry name" value="Dihydroxy-acid dehydratase"/>
    <property type="match status" value="1"/>
</dbReference>
<organism evidence="9 10">
    <name type="scientific">Paracandidimonas soli</name>
    <dbReference type="NCBI Taxonomy" id="1917182"/>
    <lineage>
        <taxon>Bacteria</taxon>
        <taxon>Pseudomonadati</taxon>
        <taxon>Pseudomonadota</taxon>
        <taxon>Betaproteobacteria</taxon>
        <taxon>Burkholderiales</taxon>
        <taxon>Alcaligenaceae</taxon>
        <taxon>Paracandidimonas</taxon>
    </lineage>
</organism>
<gene>
    <name evidence="9" type="ORF">EV686_101541</name>
</gene>
<dbReference type="InterPro" id="IPR052352">
    <property type="entry name" value="Sugar_Degrad_Dehydratases"/>
</dbReference>
<dbReference type="GO" id="GO:0016836">
    <property type="term" value="F:hydro-lyase activity"/>
    <property type="evidence" value="ECO:0007669"/>
    <property type="project" value="UniProtKB-ARBA"/>
</dbReference>
<evidence type="ECO:0000256" key="6">
    <source>
        <dbReference type="SAM" id="MobiDB-lite"/>
    </source>
</evidence>
<dbReference type="AlphaFoldDB" id="A0A4R3VH89"/>
<feature type="domain" description="Dihydroxy-acid/6-phosphogluconate dehydratase N-terminal" evidence="7">
    <location>
        <begin position="89"/>
        <end position="399"/>
    </location>
</feature>
<dbReference type="Gene3D" id="3.50.30.80">
    <property type="entry name" value="IlvD/EDD C-terminal domain-like"/>
    <property type="match status" value="1"/>
</dbReference>
<evidence type="ECO:0000259" key="8">
    <source>
        <dbReference type="Pfam" id="PF24877"/>
    </source>
</evidence>
<comment type="caution">
    <text evidence="9">The sequence shown here is derived from an EMBL/GenBank/DDBJ whole genome shotgun (WGS) entry which is preliminary data.</text>
</comment>
<dbReference type="SUPFAM" id="SSF52016">
    <property type="entry name" value="LeuD/IlvD-like"/>
    <property type="match status" value="1"/>
</dbReference>
<dbReference type="InterPro" id="IPR037237">
    <property type="entry name" value="IlvD/EDD_N"/>
</dbReference>
<dbReference type="PANTHER" id="PTHR43183">
    <property type="entry name" value="HYPOTHETICAL DIHYDROXYACID DEHYDRATASE (EUROFUNG)-RELATED"/>
    <property type="match status" value="1"/>
</dbReference>
<evidence type="ECO:0000256" key="4">
    <source>
        <dbReference type="ARBA" id="ARBA00023014"/>
    </source>
</evidence>
<dbReference type="OrthoDB" id="9807077at2"/>
<dbReference type="GO" id="GO:0051536">
    <property type="term" value="F:iron-sulfur cluster binding"/>
    <property type="evidence" value="ECO:0007669"/>
    <property type="project" value="UniProtKB-KW"/>
</dbReference>
<evidence type="ECO:0000256" key="5">
    <source>
        <dbReference type="ARBA" id="ARBA00023239"/>
    </source>
</evidence>
<dbReference type="PROSITE" id="PS00886">
    <property type="entry name" value="ILVD_EDD_1"/>
    <property type="match status" value="1"/>
</dbReference>
<keyword evidence="4" id="KW-0411">Iron-sulfur</keyword>
<dbReference type="InterPro" id="IPR020558">
    <property type="entry name" value="DiOHA_6PGluconate_deHydtase_CS"/>
</dbReference>
<keyword evidence="5" id="KW-0456">Lyase</keyword>
<feature type="compositionally biased region" description="Basic and acidic residues" evidence="6">
    <location>
        <begin position="1"/>
        <end position="20"/>
    </location>
</feature>
<dbReference type="GO" id="GO:0046872">
    <property type="term" value="F:metal ion binding"/>
    <property type="evidence" value="ECO:0007669"/>
    <property type="project" value="UniProtKB-KW"/>
</dbReference>
<dbReference type="Pfam" id="PF00920">
    <property type="entry name" value="ILVD_EDD_N"/>
    <property type="match status" value="1"/>
</dbReference>
<keyword evidence="2" id="KW-0479">Metal-binding</keyword>
<dbReference type="RefSeq" id="WP_132473206.1">
    <property type="nucleotide sequence ID" value="NZ_JBHRVM010000001.1"/>
</dbReference>
<dbReference type="NCBIfam" id="NF004784">
    <property type="entry name" value="PRK06131.1"/>
    <property type="match status" value="1"/>
</dbReference>
<feature type="region of interest" description="Disordered" evidence="6">
    <location>
        <begin position="1"/>
        <end position="35"/>
    </location>
</feature>
<dbReference type="SUPFAM" id="SSF143975">
    <property type="entry name" value="IlvD/EDD N-terminal domain-like"/>
    <property type="match status" value="1"/>
</dbReference>
<proteinExistence type="inferred from homology"/>
<evidence type="ECO:0000313" key="9">
    <source>
        <dbReference type="EMBL" id="TCV03079.1"/>
    </source>
</evidence>
<reference evidence="9 10" key="1">
    <citation type="submission" date="2019-03" db="EMBL/GenBank/DDBJ databases">
        <title>Genomic Encyclopedia of Type Strains, Phase IV (KMG-IV): sequencing the most valuable type-strain genomes for metagenomic binning, comparative biology and taxonomic classification.</title>
        <authorList>
            <person name="Goeker M."/>
        </authorList>
    </citation>
    <scope>NUCLEOTIDE SEQUENCE [LARGE SCALE GENOMIC DNA]</scope>
    <source>
        <strain evidence="9 10">DSM 100048</strain>
    </source>
</reference>
<protein>
    <submittedName>
        <fullName evidence="9">Dihydroxy-acid dehydratase</fullName>
    </submittedName>
</protein>
<sequence length="621" mass="66121">MSKKDASHDHAPTRKPRSSDRGQAGQSSYGTEGAPVLWRGSSRLQAGATHNAGSGLRKGLTNYGDNDFSLFLRKAFIKGAGYTDDALDRPVIGIANTGSAYNPCHGNMEPLIEAVKRGILLAGGLPMPFPTISIHESFAHPTSMYLRNLMSMDTEEMLRAAPMDAVVLIGGCDKTVPAQLMGAASAGIPAIQLVTGSMLTGAYRGTRVGACTDCRRYWGMYRAETLDDEEISDVNNQLVASVGTCAVMGTASTMACLAEALGISLPGSATPPAVTADRMRIAEATGAQAVRLAREGLTIDRILTPEAFENAMRVLLAIGGSTNGIVHLAAMAGRLGMNVDLKALDRLGRDTPVLLDLKPSGQHYMEDFHRAGGMATLLRELKPLLNLDALTVTGRTLGEEIERSGPGFEQDVVRTRDNPIYPQGGIAVLEGNLAPGGAIIKQASADQALMEHEGRAVVFENLEDMAARIDDESLDVNADDVLVLKNIGPKGAPGMPEAGYIPIPKKLAVRGVKDMVRISDGRMSGTAFGTIILHVTPEAAIGGPLAYVRNGDRIRLSVGERSISLLVSDEELEARRQSQELPSCSAERGYAKLFMDTVTQADKGVDFDFLRSVEQKGQVPR</sequence>
<evidence type="ECO:0000259" key="7">
    <source>
        <dbReference type="Pfam" id="PF00920"/>
    </source>
</evidence>
<dbReference type="Pfam" id="PF24877">
    <property type="entry name" value="ILV_EDD_C"/>
    <property type="match status" value="1"/>
</dbReference>
<comment type="similarity">
    <text evidence="1">Belongs to the IlvD/Edd family.</text>
</comment>
<name>A0A4R3VH89_9BURK</name>
<evidence type="ECO:0000256" key="3">
    <source>
        <dbReference type="ARBA" id="ARBA00023004"/>
    </source>
</evidence>
<dbReference type="Proteomes" id="UP000294692">
    <property type="component" value="Unassembled WGS sequence"/>
</dbReference>
<dbReference type="InterPro" id="IPR000581">
    <property type="entry name" value="ILV_EDD_N"/>
</dbReference>
<dbReference type="InterPro" id="IPR042096">
    <property type="entry name" value="Dihydro-acid_dehy_C"/>
</dbReference>